<accession>A0A4S3MR85</accession>
<dbReference type="InterPro" id="IPR024079">
    <property type="entry name" value="MetalloPept_cat_dom_sf"/>
</dbReference>
<dbReference type="AlphaFoldDB" id="A0A4S3MR85"/>
<dbReference type="GO" id="GO:0005509">
    <property type="term" value="F:calcium ion binding"/>
    <property type="evidence" value="ECO:0007669"/>
    <property type="project" value="InterPro"/>
</dbReference>
<reference evidence="7 8" key="1">
    <citation type="submission" date="2019-04" db="EMBL/GenBank/DDBJ databases">
        <title>Draft genome sequence of Gemmobacter aestuarii sp. nov.</title>
        <authorList>
            <person name="Hameed A."/>
            <person name="Lin S.-Y."/>
            <person name="Shahina M."/>
            <person name="Lai W.-A."/>
            <person name="Young C.-C."/>
        </authorList>
    </citation>
    <scope>NUCLEOTIDE SEQUENCE [LARGE SCALE GENOMIC DNA]</scope>
    <source>
        <strain evidence="7 8">CC-PW-75</strain>
    </source>
</reference>
<dbReference type="Proteomes" id="UP000309450">
    <property type="component" value="Unassembled WGS sequence"/>
</dbReference>
<dbReference type="InterPro" id="IPR034033">
    <property type="entry name" value="Serralysin-like"/>
</dbReference>
<dbReference type="RefSeq" id="WP_136393376.1">
    <property type="nucleotide sequence ID" value="NZ_SSND01000001.1"/>
</dbReference>
<dbReference type="GO" id="GO:0008237">
    <property type="term" value="F:metallopeptidase activity"/>
    <property type="evidence" value="ECO:0007669"/>
    <property type="project" value="InterPro"/>
</dbReference>
<dbReference type="InterPro" id="IPR011049">
    <property type="entry name" value="Serralysin-like_metalloprot_C"/>
</dbReference>
<dbReference type="Pfam" id="PF08548">
    <property type="entry name" value="Peptidase_M10_C"/>
    <property type="match status" value="1"/>
</dbReference>
<organism evidence="7 8">
    <name type="scientific">Aliigemmobacter aestuarii</name>
    <dbReference type="NCBI Taxonomy" id="1445661"/>
    <lineage>
        <taxon>Bacteria</taxon>
        <taxon>Pseudomonadati</taxon>
        <taxon>Pseudomonadota</taxon>
        <taxon>Alphaproteobacteria</taxon>
        <taxon>Rhodobacterales</taxon>
        <taxon>Paracoccaceae</taxon>
        <taxon>Aliigemmobacter</taxon>
    </lineage>
</organism>
<sequence>MCMICAARRPADLTAAYDRHGAEGGGTAPVVTKSVGQLVTQLVSGYWASFGEGPRAFDVAPGGTLTYNLGDLSAAERHIAVAALEAWSNVTGLRFTPFVAPALASATEGTDAPATIGGARPLAMNTALDGSFFAPGDRDVYAVSLQRGQTYSFALEGRGASGVEDPFLRLRDGSGTLLSANDDYGGTRDSLITFTAGYTGVHYIDAGTFNDEYAGGYRLTVSQSPLLAGITFTNSDPEGGAFSISDLEGDRIVASLVMVESNWDFDPVSINSYWFQTYMHEIGHALGLGHAGDYNGDAIWGRDDKFADDSWQTTIMSYFSQEDNPNVNASYAFTLTPMMADIEAIRLLYGDSIRAYHGNTVYGANSNVGGYLGRVFAAIFDGASASQRDFIRNPWTMTIFDTGGRDRIDVSTLSNNAKIDLAPGAASSVAGLRNNLLIARDVVIEEARTGAGDDRLIGNAAANRLSAGAGRDTLTGGLGNDTLTGGSGNDVLNGGGGRDTVVYAGAGSVRVDLGRGVASGTGHGSDRLDSIEKVTGGRRGDVLTGDDAANVLSGQAGADTLRGGGAADTLVGGAGNDILNGGRGRDTARFEGGADIRVDLARSDRQVTGQGGDRLTGIENLVSGRGDDVLRGDGGANRLAGNAGNDRLFGRGGNDTLIGGQQADRLVGGAGDDRVTGGAGSDRFVFTAGRDIVTDHQLGIDTLAVSRALWTGRGGVDGMLDDLATRSGGATRIDFGDGDVLILRGVTNLDRLADDIVLI</sequence>
<protein>
    <recommendedName>
        <fullName evidence="6">Peptidase metallopeptidase domain-containing protein</fullName>
    </recommendedName>
</protein>
<dbReference type="InterPro" id="IPR013858">
    <property type="entry name" value="Peptidase_M10B_C"/>
</dbReference>
<evidence type="ECO:0000256" key="4">
    <source>
        <dbReference type="ARBA" id="ARBA00022525"/>
    </source>
</evidence>
<dbReference type="SUPFAM" id="SSF51120">
    <property type="entry name" value="beta-Roll"/>
    <property type="match status" value="3"/>
</dbReference>
<evidence type="ECO:0000256" key="1">
    <source>
        <dbReference type="ARBA" id="ARBA00001913"/>
    </source>
</evidence>
<dbReference type="PROSITE" id="PS00330">
    <property type="entry name" value="HEMOLYSIN_CALCIUM"/>
    <property type="match status" value="4"/>
</dbReference>
<name>A0A4S3MR85_9RHOB</name>
<dbReference type="GO" id="GO:0008270">
    <property type="term" value="F:zinc ion binding"/>
    <property type="evidence" value="ECO:0007669"/>
    <property type="project" value="InterPro"/>
</dbReference>
<dbReference type="SUPFAM" id="SSF55486">
    <property type="entry name" value="Metalloproteases ('zincins'), catalytic domain"/>
    <property type="match status" value="2"/>
</dbReference>
<evidence type="ECO:0000256" key="2">
    <source>
        <dbReference type="ARBA" id="ARBA00004613"/>
    </source>
</evidence>
<proteinExistence type="inferred from homology"/>
<dbReference type="Gene3D" id="3.40.390.10">
    <property type="entry name" value="Collagenase (Catalytic Domain)"/>
    <property type="match status" value="1"/>
</dbReference>
<keyword evidence="5" id="KW-0677">Repeat</keyword>
<keyword evidence="4" id="KW-0964">Secreted</keyword>
<comment type="caution">
    <text evidence="7">The sequence shown here is derived from an EMBL/GenBank/DDBJ whole genome shotgun (WGS) entry which is preliminary data.</text>
</comment>
<dbReference type="Gene3D" id="2.60.120.380">
    <property type="match status" value="1"/>
</dbReference>
<gene>
    <name evidence="7" type="ORF">E7811_04555</name>
</gene>
<dbReference type="GO" id="GO:0006508">
    <property type="term" value="P:proteolysis"/>
    <property type="evidence" value="ECO:0007669"/>
    <property type="project" value="InterPro"/>
</dbReference>
<keyword evidence="8" id="KW-1185">Reference proteome</keyword>
<dbReference type="PANTHER" id="PTHR38340:SF1">
    <property type="entry name" value="S-LAYER PROTEIN"/>
    <property type="match status" value="1"/>
</dbReference>
<dbReference type="SMART" id="SM00235">
    <property type="entry name" value="ZnMc"/>
    <property type="match status" value="1"/>
</dbReference>
<dbReference type="PRINTS" id="PR00313">
    <property type="entry name" value="CABNDNGRPT"/>
</dbReference>
<evidence type="ECO:0000259" key="6">
    <source>
        <dbReference type="SMART" id="SM00235"/>
    </source>
</evidence>
<dbReference type="InterPro" id="IPR050557">
    <property type="entry name" value="RTX_toxin/Mannuronan_C5-epim"/>
</dbReference>
<evidence type="ECO:0000256" key="5">
    <source>
        <dbReference type="ARBA" id="ARBA00022737"/>
    </source>
</evidence>
<comment type="cofactor">
    <cofactor evidence="1">
        <name>Ca(2+)</name>
        <dbReference type="ChEBI" id="CHEBI:29108"/>
    </cofactor>
</comment>
<dbReference type="PANTHER" id="PTHR38340">
    <property type="entry name" value="S-LAYER PROTEIN"/>
    <property type="match status" value="1"/>
</dbReference>
<dbReference type="OrthoDB" id="733404at2"/>
<evidence type="ECO:0000256" key="3">
    <source>
        <dbReference type="ARBA" id="ARBA00009490"/>
    </source>
</evidence>
<comment type="similarity">
    <text evidence="3">Belongs to the peptidase M10B family.</text>
</comment>
<dbReference type="CDD" id="cd04277">
    <property type="entry name" value="ZnMc_serralysin_like"/>
    <property type="match status" value="1"/>
</dbReference>
<evidence type="ECO:0000313" key="7">
    <source>
        <dbReference type="EMBL" id="THD84999.1"/>
    </source>
</evidence>
<evidence type="ECO:0000313" key="8">
    <source>
        <dbReference type="Proteomes" id="UP000309450"/>
    </source>
</evidence>
<dbReference type="InterPro" id="IPR007280">
    <property type="entry name" value="Peptidase_C_arc/bac"/>
</dbReference>
<dbReference type="EMBL" id="SSND01000001">
    <property type="protein sequence ID" value="THD84999.1"/>
    <property type="molecule type" value="Genomic_DNA"/>
</dbReference>
<dbReference type="GO" id="GO:0005615">
    <property type="term" value="C:extracellular space"/>
    <property type="evidence" value="ECO:0007669"/>
    <property type="project" value="InterPro"/>
</dbReference>
<comment type="subcellular location">
    <subcellularLocation>
        <location evidence="2">Secreted</location>
    </subcellularLocation>
</comment>
<dbReference type="Pfam" id="PF00353">
    <property type="entry name" value="HemolysinCabind"/>
    <property type="match status" value="3"/>
</dbReference>
<dbReference type="Gene3D" id="2.150.10.10">
    <property type="entry name" value="Serralysin-like metalloprotease, C-terminal"/>
    <property type="match status" value="3"/>
</dbReference>
<dbReference type="InterPro" id="IPR006026">
    <property type="entry name" value="Peptidase_Metallo"/>
</dbReference>
<dbReference type="Pfam" id="PF04151">
    <property type="entry name" value="PPC"/>
    <property type="match status" value="1"/>
</dbReference>
<dbReference type="InterPro" id="IPR001343">
    <property type="entry name" value="Hemolysn_Ca-bd"/>
</dbReference>
<dbReference type="InterPro" id="IPR018511">
    <property type="entry name" value="Hemolysin-typ_Ca-bd_CS"/>
</dbReference>
<feature type="domain" description="Peptidase metallopeptidase" evidence="6">
    <location>
        <begin position="56"/>
        <end position="321"/>
    </location>
</feature>